<comment type="caution">
    <text evidence="1">The sequence shown here is derived from an EMBL/GenBank/DDBJ whole genome shotgun (WGS) entry which is preliminary data.</text>
</comment>
<evidence type="ECO:0000313" key="2">
    <source>
        <dbReference type="Proteomes" id="UP000037122"/>
    </source>
</evidence>
<gene>
    <name evidence="1" type="ORF">QG37_06859</name>
</gene>
<organism evidence="1 2">
    <name type="scientific">Candidozyma auris</name>
    <name type="common">Yeast</name>
    <name type="synonym">Candida auris</name>
    <dbReference type="NCBI Taxonomy" id="498019"/>
    <lineage>
        <taxon>Eukaryota</taxon>
        <taxon>Fungi</taxon>
        <taxon>Dikarya</taxon>
        <taxon>Ascomycota</taxon>
        <taxon>Saccharomycotina</taxon>
        <taxon>Pichiomycetes</taxon>
        <taxon>Metschnikowiaceae</taxon>
        <taxon>Candidozyma</taxon>
    </lineage>
</organism>
<dbReference type="VEuPathDB" id="FungiDB:QG37_06859"/>
<evidence type="ECO:0000313" key="1">
    <source>
        <dbReference type="EMBL" id="KND96745.1"/>
    </source>
</evidence>
<accession>A0A0L0NST9</accession>
<dbReference type="Proteomes" id="UP000037122">
    <property type="component" value="Unassembled WGS sequence"/>
</dbReference>
<reference evidence="2" key="1">
    <citation type="journal article" date="2015" name="BMC Genomics">
        <title>Draft genome of a commonly misdiagnosed multidrug resistant pathogen Candida auris.</title>
        <authorList>
            <person name="Chatterjee S."/>
            <person name="Alampalli S.V."/>
            <person name="Nageshan R.K."/>
            <person name="Chettiar S.T."/>
            <person name="Joshi S."/>
            <person name="Tatu U.S."/>
        </authorList>
    </citation>
    <scope>NUCLEOTIDE SEQUENCE [LARGE SCALE GENOMIC DNA]</scope>
    <source>
        <strain evidence="2">6684</strain>
    </source>
</reference>
<name>A0A0L0NST9_CANAR</name>
<dbReference type="AlphaFoldDB" id="A0A0L0NST9"/>
<dbReference type="EMBL" id="LGST01000050">
    <property type="protein sequence ID" value="KND96745.1"/>
    <property type="molecule type" value="Genomic_DNA"/>
</dbReference>
<protein>
    <submittedName>
        <fullName evidence="1">Uncharacterized protein</fullName>
    </submittedName>
</protein>
<proteinExistence type="predicted"/>
<sequence length="77" mass="9069">MVNFGKQQLVGLKKDFDELLLQYITHCLHLAWLKRQYREVKELTVIGPQGLQGERWLLVGRGQRKKKAVLVNFTYRA</sequence>